<dbReference type="Gene3D" id="3.40.50.150">
    <property type="entry name" value="Vaccinia Virus protein VP39"/>
    <property type="match status" value="1"/>
</dbReference>
<feature type="compositionally biased region" description="Basic and acidic residues" evidence="2">
    <location>
        <begin position="433"/>
        <end position="451"/>
    </location>
</feature>
<protein>
    <recommendedName>
        <fullName evidence="5">Protein-L-isoaspartate O-methyltransferase domain-containing protein 1</fullName>
    </recommendedName>
</protein>
<dbReference type="SUPFAM" id="SSF53335">
    <property type="entry name" value="S-adenosyl-L-methionine-dependent methyltransferases"/>
    <property type="match status" value="1"/>
</dbReference>
<sequence length="527" mass="59200">MGGVVSSGQSNDDLIDNLLEADYIKTSDIERVFRAVDRANYFLPEARTHAYKDLAWKTGNLHLSAPCIYSEVMEGLHLKPGLSFLNIGSGTGYLSTMAGLVLGINGVNHGVEIFDDVIQYANKKLEEFKRHSGTMDEFEFCEPKFKQGNCLCLGNISGQYDRIYCGAACPESFEPFLKNVIKIGGILVMPLNDQLLQVKRSDEFSWDYTCLLPVSFASMIEPGDNSTEILHIFDIEPPTLQELCRAKIRKLLKNSVESEHLDLLVKKTCTVSNANVKAAKKKRALRRCVVAVFESDESSDEEVSRAYRNRQGDVLNRVDFFNLVLESIENRNGGSRIHPERPPVRRRSNQNEHQNSPRPMDVLYSDSSQDNSERSSPADLSNGSEDKVHKKVHVEVHPNGRPTGGARVVGPADDTPPGSSSARPSPAETPEAGPKRRERSGDERIFERRDVSSTSSEDEQMRDPPEDLDDDAEWEDQTSTDDGQAAERPEAGTKMYKSPYSEHMKKKIHELPLPFLLKRYLNFYRDI</sequence>
<dbReference type="PANTHER" id="PTHR11579">
    <property type="entry name" value="PROTEIN-L-ISOASPARTATE O-METHYLTRANSFERASE"/>
    <property type="match status" value="1"/>
</dbReference>
<evidence type="ECO:0008006" key="5">
    <source>
        <dbReference type="Google" id="ProtNLM"/>
    </source>
</evidence>
<gene>
    <name evidence="3" type="ORF">MELIAE_LOCUS6099</name>
</gene>
<feature type="compositionally biased region" description="Low complexity" evidence="2">
    <location>
        <begin position="416"/>
        <end position="426"/>
    </location>
</feature>
<feature type="compositionally biased region" description="Basic and acidic residues" evidence="2">
    <location>
        <begin position="384"/>
        <end position="398"/>
    </location>
</feature>
<dbReference type="PANTHER" id="PTHR11579:SF9">
    <property type="entry name" value="PROTEIN-L-ISOASPARTATE O-METHYLTRANSFERASE"/>
    <property type="match status" value="1"/>
</dbReference>
<dbReference type="InterPro" id="IPR029063">
    <property type="entry name" value="SAM-dependent_MTases_sf"/>
</dbReference>
<organism evidence="3 4">
    <name type="scientific">Brassicogethes aeneus</name>
    <name type="common">Rape pollen beetle</name>
    <name type="synonym">Meligethes aeneus</name>
    <dbReference type="NCBI Taxonomy" id="1431903"/>
    <lineage>
        <taxon>Eukaryota</taxon>
        <taxon>Metazoa</taxon>
        <taxon>Ecdysozoa</taxon>
        <taxon>Arthropoda</taxon>
        <taxon>Hexapoda</taxon>
        <taxon>Insecta</taxon>
        <taxon>Pterygota</taxon>
        <taxon>Neoptera</taxon>
        <taxon>Endopterygota</taxon>
        <taxon>Coleoptera</taxon>
        <taxon>Polyphaga</taxon>
        <taxon>Cucujiformia</taxon>
        <taxon>Nitidulidae</taxon>
        <taxon>Meligethinae</taxon>
        <taxon>Brassicogethes</taxon>
    </lineage>
</organism>
<dbReference type="EMBL" id="OV121135">
    <property type="protein sequence ID" value="CAH0554528.1"/>
    <property type="molecule type" value="Genomic_DNA"/>
</dbReference>
<dbReference type="Pfam" id="PF01135">
    <property type="entry name" value="PCMT"/>
    <property type="match status" value="1"/>
</dbReference>
<evidence type="ECO:0000313" key="4">
    <source>
        <dbReference type="Proteomes" id="UP001154078"/>
    </source>
</evidence>
<dbReference type="GO" id="GO:0005737">
    <property type="term" value="C:cytoplasm"/>
    <property type="evidence" value="ECO:0007669"/>
    <property type="project" value="TreeGrafter"/>
</dbReference>
<accession>A0A9P0B1G0</accession>
<reference evidence="3" key="1">
    <citation type="submission" date="2021-12" db="EMBL/GenBank/DDBJ databases">
        <authorList>
            <person name="King R."/>
        </authorList>
    </citation>
    <scope>NUCLEOTIDE SEQUENCE</scope>
</reference>
<keyword evidence="4" id="KW-1185">Reference proteome</keyword>
<evidence type="ECO:0000256" key="2">
    <source>
        <dbReference type="SAM" id="MobiDB-lite"/>
    </source>
</evidence>
<feature type="region of interest" description="Disordered" evidence="2">
    <location>
        <begin position="332"/>
        <end position="497"/>
    </location>
</feature>
<evidence type="ECO:0000313" key="3">
    <source>
        <dbReference type="EMBL" id="CAH0554528.1"/>
    </source>
</evidence>
<comment type="similarity">
    <text evidence="1">Belongs to the methyltransferase superfamily. L-isoaspartyl/D-aspartyl protein methyltransferase family.</text>
</comment>
<dbReference type="InterPro" id="IPR000682">
    <property type="entry name" value="PCMT"/>
</dbReference>
<name>A0A9P0B1G0_BRAAE</name>
<dbReference type="Proteomes" id="UP001154078">
    <property type="component" value="Chromosome 4"/>
</dbReference>
<dbReference type="OrthoDB" id="10257972at2759"/>
<proteinExistence type="inferred from homology"/>
<dbReference type="GO" id="GO:0004719">
    <property type="term" value="F:protein-L-isoaspartate (D-aspartate) O-methyltransferase activity"/>
    <property type="evidence" value="ECO:0007669"/>
    <property type="project" value="InterPro"/>
</dbReference>
<feature type="compositionally biased region" description="Acidic residues" evidence="2">
    <location>
        <begin position="466"/>
        <end position="479"/>
    </location>
</feature>
<dbReference type="AlphaFoldDB" id="A0A9P0B1G0"/>
<evidence type="ECO:0000256" key="1">
    <source>
        <dbReference type="ARBA" id="ARBA00005369"/>
    </source>
</evidence>